<name>A0A3G9ILM0_9BACL</name>
<dbReference type="KEGG" id="pbk:Back11_05810"/>
<evidence type="ECO:0000313" key="1">
    <source>
        <dbReference type="EMBL" id="BBH19236.1"/>
    </source>
</evidence>
<protein>
    <submittedName>
        <fullName evidence="1">Uncharacterized protein</fullName>
    </submittedName>
</protein>
<gene>
    <name evidence="1" type="ORF">Back11_05810</name>
</gene>
<proteinExistence type="predicted"/>
<dbReference type="Proteomes" id="UP000275368">
    <property type="component" value="Chromosome"/>
</dbReference>
<reference evidence="1 2" key="1">
    <citation type="submission" date="2018-11" db="EMBL/GenBank/DDBJ databases">
        <title>Complete genome sequence of Paenibacillus baekrokdamisoli strain KCTC 33723.</title>
        <authorList>
            <person name="Kang S.W."/>
            <person name="Lee K.C."/>
            <person name="Kim K.K."/>
            <person name="Kim J.S."/>
            <person name="Kim D.S."/>
            <person name="Ko S.H."/>
            <person name="Yang S.H."/>
            <person name="Lee J.S."/>
        </authorList>
    </citation>
    <scope>NUCLEOTIDE SEQUENCE [LARGE SCALE GENOMIC DNA]</scope>
    <source>
        <strain evidence="1 2">KCTC 33723</strain>
    </source>
</reference>
<sequence>MGFSLCVKVLEESSHQSYHTKNTKGGRHLLMGSIGIPSNRYSLIGLSETKIENSMLDKLPLFHEIYSCEEPFEYEERNI</sequence>
<dbReference type="AlphaFoldDB" id="A0A3G9ILM0"/>
<keyword evidence="2" id="KW-1185">Reference proteome</keyword>
<organism evidence="1 2">
    <name type="scientific">Paenibacillus baekrokdamisoli</name>
    <dbReference type="NCBI Taxonomy" id="1712516"/>
    <lineage>
        <taxon>Bacteria</taxon>
        <taxon>Bacillati</taxon>
        <taxon>Bacillota</taxon>
        <taxon>Bacilli</taxon>
        <taxon>Bacillales</taxon>
        <taxon>Paenibacillaceae</taxon>
        <taxon>Paenibacillus</taxon>
    </lineage>
</organism>
<accession>A0A3G9ILM0</accession>
<evidence type="ECO:0000313" key="2">
    <source>
        <dbReference type="Proteomes" id="UP000275368"/>
    </source>
</evidence>
<dbReference type="EMBL" id="AP019308">
    <property type="protein sequence ID" value="BBH19236.1"/>
    <property type="molecule type" value="Genomic_DNA"/>
</dbReference>